<dbReference type="GO" id="GO:0046872">
    <property type="term" value="F:metal ion binding"/>
    <property type="evidence" value="ECO:0007669"/>
    <property type="project" value="UniProtKB-KW"/>
</dbReference>
<keyword evidence="15" id="KW-0238">DNA-binding</keyword>
<dbReference type="Pfam" id="PF00078">
    <property type="entry name" value="RVT_1"/>
    <property type="match status" value="1"/>
</dbReference>
<dbReference type="Pfam" id="PF17919">
    <property type="entry name" value="RT_RNaseH_2"/>
    <property type="match status" value="1"/>
</dbReference>
<keyword evidence="2" id="KW-0808">Transferase</keyword>
<dbReference type="InterPro" id="IPR036397">
    <property type="entry name" value="RNaseH_sf"/>
</dbReference>
<proteinExistence type="predicted"/>
<evidence type="ECO:0000256" key="11">
    <source>
        <dbReference type="ARBA" id="ARBA00022908"/>
    </source>
</evidence>
<dbReference type="InterPro" id="IPR000477">
    <property type="entry name" value="RT_dom"/>
</dbReference>
<dbReference type="Gene3D" id="3.10.10.10">
    <property type="entry name" value="HIV Type 1 Reverse Transcriptase, subunit A, domain 1"/>
    <property type="match status" value="1"/>
</dbReference>
<dbReference type="GO" id="GO:0006720">
    <property type="term" value="P:isoprenoid metabolic process"/>
    <property type="evidence" value="ECO:0007669"/>
    <property type="project" value="UniProtKB-ARBA"/>
</dbReference>
<dbReference type="SUPFAM" id="SSF54160">
    <property type="entry name" value="Chromo domain-like"/>
    <property type="match status" value="1"/>
</dbReference>
<keyword evidence="10" id="KW-0521">NADP</keyword>
<keyword evidence="3" id="KW-0548">Nucleotidyltransferase</keyword>
<dbReference type="PANTHER" id="PTHR37984:SF5">
    <property type="entry name" value="PROTEIN NYNRIN-LIKE"/>
    <property type="match status" value="1"/>
</dbReference>
<dbReference type="Pfam" id="PF22917">
    <property type="entry name" value="PRISE"/>
    <property type="match status" value="1"/>
</dbReference>
<dbReference type="PANTHER" id="PTHR37984">
    <property type="entry name" value="PROTEIN CBG26694"/>
    <property type="match status" value="1"/>
</dbReference>
<dbReference type="GO" id="GO:0003964">
    <property type="term" value="F:RNA-directed DNA polymerase activity"/>
    <property type="evidence" value="ECO:0007669"/>
    <property type="project" value="UniProtKB-KW"/>
</dbReference>
<dbReference type="OrthoDB" id="1731983at2759"/>
<dbReference type="CDD" id="cd08948">
    <property type="entry name" value="5beta-POR_like_SDR_a"/>
    <property type="match status" value="1"/>
</dbReference>
<dbReference type="FunFam" id="3.10.10.10:FF:000007">
    <property type="entry name" value="Retrovirus-related Pol polyprotein from transposon 17.6-like Protein"/>
    <property type="match status" value="1"/>
</dbReference>
<dbReference type="InterPro" id="IPR050951">
    <property type="entry name" value="Retrovirus_Pol_polyprotein"/>
</dbReference>
<dbReference type="InterPro" id="IPR041588">
    <property type="entry name" value="Integrase_H2C2"/>
</dbReference>
<evidence type="ECO:0000313" key="20">
    <source>
        <dbReference type="EMBL" id="KAD2393138.1"/>
    </source>
</evidence>
<evidence type="ECO:0000256" key="9">
    <source>
        <dbReference type="ARBA" id="ARBA00022842"/>
    </source>
</evidence>
<dbReference type="Gene3D" id="3.40.50.720">
    <property type="entry name" value="NAD(P)-binding Rossmann-like Domain"/>
    <property type="match status" value="1"/>
</dbReference>
<evidence type="ECO:0000256" key="13">
    <source>
        <dbReference type="ARBA" id="ARBA00022932"/>
    </source>
</evidence>
<dbReference type="GO" id="GO:0006508">
    <property type="term" value="P:proteolysis"/>
    <property type="evidence" value="ECO:0007669"/>
    <property type="project" value="UniProtKB-KW"/>
</dbReference>
<evidence type="ECO:0000259" key="18">
    <source>
        <dbReference type="PROSITE" id="PS50878"/>
    </source>
</evidence>
<dbReference type="SUPFAM" id="SSF53098">
    <property type="entry name" value="Ribonuclease H-like"/>
    <property type="match status" value="1"/>
</dbReference>
<dbReference type="InterPro" id="IPR001584">
    <property type="entry name" value="Integrase_cat-core"/>
</dbReference>
<dbReference type="GO" id="GO:0004190">
    <property type="term" value="F:aspartic-type endopeptidase activity"/>
    <property type="evidence" value="ECO:0007669"/>
    <property type="project" value="UniProtKB-KW"/>
</dbReference>
<keyword evidence="13" id="KW-0239">DNA-directed DNA polymerase</keyword>
<keyword evidence="4" id="KW-0540">Nuclease</keyword>
<dbReference type="CDD" id="cd09274">
    <property type="entry name" value="RNase_HI_RT_Ty3"/>
    <property type="match status" value="1"/>
</dbReference>
<dbReference type="FunFam" id="3.40.50.720:FF:000808">
    <property type="entry name" value="Iridoid synthase"/>
    <property type="match status" value="1"/>
</dbReference>
<keyword evidence="11" id="KW-0229">DNA integration</keyword>
<dbReference type="FunFam" id="3.30.70.270:FF:000020">
    <property type="entry name" value="Transposon Tf2-6 polyprotein-like Protein"/>
    <property type="match status" value="1"/>
</dbReference>
<feature type="domain" description="Reverse transcriptase" evidence="18">
    <location>
        <begin position="488"/>
        <end position="684"/>
    </location>
</feature>
<dbReference type="InterPro" id="IPR043128">
    <property type="entry name" value="Rev_trsase/Diguanyl_cyclase"/>
</dbReference>
<keyword evidence="1" id="KW-0645">Protease</keyword>
<dbReference type="GO" id="GO:0003677">
    <property type="term" value="F:DNA binding"/>
    <property type="evidence" value="ECO:0007669"/>
    <property type="project" value="UniProtKB-KW"/>
</dbReference>
<dbReference type="PROSITE" id="PS50878">
    <property type="entry name" value="RT_POL"/>
    <property type="match status" value="1"/>
</dbReference>
<dbReference type="SUPFAM" id="SSF51735">
    <property type="entry name" value="NAD(P)-binding Rossmann-fold domains"/>
    <property type="match status" value="1"/>
</dbReference>
<protein>
    <recommendedName>
        <fullName evidence="22">Integrase catalytic domain-containing protein</fullName>
    </recommendedName>
</protein>
<dbReference type="PROSITE" id="PS50994">
    <property type="entry name" value="INTEGRASE"/>
    <property type="match status" value="1"/>
</dbReference>
<dbReference type="InterPro" id="IPR056924">
    <property type="entry name" value="SH3_Tf2-1"/>
</dbReference>
<keyword evidence="8" id="KW-0378">Hydrolase</keyword>
<dbReference type="Gene3D" id="1.10.340.70">
    <property type="match status" value="1"/>
</dbReference>
<dbReference type="GO" id="GO:0004519">
    <property type="term" value="F:endonuclease activity"/>
    <property type="evidence" value="ECO:0007669"/>
    <property type="project" value="UniProtKB-KW"/>
</dbReference>
<evidence type="ECO:0000256" key="17">
    <source>
        <dbReference type="ARBA" id="ARBA00023268"/>
    </source>
</evidence>
<feature type="domain" description="Integrase catalytic" evidence="19">
    <location>
        <begin position="990"/>
        <end position="1152"/>
    </location>
</feature>
<dbReference type="Gene3D" id="3.30.420.10">
    <property type="entry name" value="Ribonuclease H-like superfamily/Ribonuclease H"/>
    <property type="match status" value="1"/>
</dbReference>
<dbReference type="FunFam" id="3.30.420.10:FF:000032">
    <property type="entry name" value="Retrovirus-related Pol polyprotein from transposon 297-like Protein"/>
    <property type="match status" value="1"/>
</dbReference>
<evidence type="ECO:0000256" key="12">
    <source>
        <dbReference type="ARBA" id="ARBA00022918"/>
    </source>
</evidence>
<keyword evidence="7" id="KW-0255">Endonuclease</keyword>
<evidence type="ECO:0000256" key="2">
    <source>
        <dbReference type="ARBA" id="ARBA00022679"/>
    </source>
</evidence>
<dbReference type="FunFam" id="1.10.340.70:FF:000001">
    <property type="entry name" value="Retrovirus-related Pol polyprotein from transposon gypsy-like Protein"/>
    <property type="match status" value="1"/>
</dbReference>
<evidence type="ECO:0000256" key="6">
    <source>
        <dbReference type="ARBA" id="ARBA00022750"/>
    </source>
</evidence>
<evidence type="ECO:0000256" key="3">
    <source>
        <dbReference type="ARBA" id="ARBA00022695"/>
    </source>
</evidence>
<evidence type="ECO:0000256" key="16">
    <source>
        <dbReference type="ARBA" id="ARBA00023172"/>
    </source>
</evidence>
<dbReference type="Proteomes" id="UP000326396">
    <property type="component" value="Linkage Group LG9"/>
</dbReference>
<dbReference type="SUPFAM" id="SSF56672">
    <property type="entry name" value="DNA/RNA polymerases"/>
    <property type="match status" value="1"/>
</dbReference>
<dbReference type="InterPro" id="IPR016197">
    <property type="entry name" value="Chromo-like_dom_sf"/>
</dbReference>
<keyword evidence="12" id="KW-0695">RNA-directed DNA polymerase</keyword>
<dbReference type="GO" id="GO:0003887">
    <property type="term" value="F:DNA-directed DNA polymerase activity"/>
    <property type="evidence" value="ECO:0007669"/>
    <property type="project" value="UniProtKB-KW"/>
</dbReference>
<comment type="caution">
    <text evidence="20">The sequence shown here is derived from an EMBL/GenBank/DDBJ whole genome shotgun (WGS) entry which is preliminary data.</text>
</comment>
<dbReference type="GO" id="GO:0015074">
    <property type="term" value="P:DNA integration"/>
    <property type="evidence" value="ECO:0007669"/>
    <property type="project" value="UniProtKB-KW"/>
</dbReference>
<gene>
    <name evidence="20" type="ORF">E3N88_40115</name>
</gene>
<keyword evidence="21" id="KW-1185">Reference proteome</keyword>
<dbReference type="EMBL" id="SZYD01000019">
    <property type="protein sequence ID" value="KAD2393138.1"/>
    <property type="molecule type" value="Genomic_DNA"/>
</dbReference>
<organism evidence="20 21">
    <name type="scientific">Mikania micrantha</name>
    <name type="common">bitter vine</name>
    <dbReference type="NCBI Taxonomy" id="192012"/>
    <lineage>
        <taxon>Eukaryota</taxon>
        <taxon>Viridiplantae</taxon>
        <taxon>Streptophyta</taxon>
        <taxon>Embryophyta</taxon>
        <taxon>Tracheophyta</taxon>
        <taxon>Spermatophyta</taxon>
        <taxon>Magnoliopsida</taxon>
        <taxon>eudicotyledons</taxon>
        <taxon>Gunneridae</taxon>
        <taxon>Pentapetalae</taxon>
        <taxon>asterids</taxon>
        <taxon>campanulids</taxon>
        <taxon>Asterales</taxon>
        <taxon>Asteraceae</taxon>
        <taxon>Asteroideae</taxon>
        <taxon>Heliantheae alliance</taxon>
        <taxon>Eupatorieae</taxon>
        <taxon>Mikania</taxon>
    </lineage>
</organism>
<evidence type="ECO:0000256" key="15">
    <source>
        <dbReference type="ARBA" id="ARBA00023125"/>
    </source>
</evidence>
<evidence type="ECO:0000259" key="19">
    <source>
        <dbReference type="PROSITE" id="PS50994"/>
    </source>
</evidence>
<dbReference type="GO" id="GO:0006310">
    <property type="term" value="P:DNA recombination"/>
    <property type="evidence" value="ECO:0007669"/>
    <property type="project" value="UniProtKB-KW"/>
</dbReference>
<keyword evidence="9" id="KW-0460">Magnesium</keyword>
<evidence type="ECO:0000256" key="8">
    <source>
        <dbReference type="ARBA" id="ARBA00022801"/>
    </source>
</evidence>
<evidence type="ECO:0000256" key="10">
    <source>
        <dbReference type="ARBA" id="ARBA00022857"/>
    </source>
</evidence>
<reference evidence="20 21" key="1">
    <citation type="submission" date="2019-05" db="EMBL/GenBank/DDBJ databases">
        <title>Mikania micrantha, genome provides insights into the molecular mechanism of rapid growth.</title>
        <authorList>
            <person name="Liu B."/>
        </authorList>
    </citation>
    <scope>NUCLEOTIDE SEQUENCE [LARGE SCALE GENOMIC DNA]</scope>
    <source>
        <strain evidence="20">NLD-2019</strain>
        <tissue evidence="20">Leaf</tissue>
    </source>
</reference>
<evidence type="ECO:0000256" key="7">
    <source>
        <dbReference type="ARBA" id="ARBA00022759"/>
    </source>
</evidence>
<dbReference type="InterPro" id="IPR041577">
    <property type="entry name" value="RT_RNaseH_2"/>
</dbReference>
<dbReference type="CDD" id="cd01647">
    <property type="entry name" value="RT_LTR"/>
    <property type="match status" value="1"/>
</dbReference>
<dbReference type="InterPro" id="IPR055222">
    <property type="entry name" value="PRISE-like_Rossmann-fold"/>
</dbReference>
<keyword evidence="17" id="KW-0511">Multifunctional enzyme</keyword>
<dbReference type="Pfam" id="PF17921">
    <property type="entry name" value="Integrase_H2C2"/>
    <property type="match status" value="1"/>
</dbReference>
<evidence type="ECO:0000256" key="4">
    <source>
        <dbReference type="ARBA" id="ARBA00022722"/>
    </source>
</evidence>
<evidence type="ECO:0000256" key="1">
    <source>
        <dbReference type="ARBA" id="ARBA00022670"/>
    </source>
</evidence>
<sequence>MSWWWAGAIGAAKKKLDVDDAPPKYQSVALIVGVTGIVGNSLAEILPLSDTPGGPWKVYGVARRPRPQWNADHPIEYIQCDISDPDETQTKLAGLQDVTHLFYVTWASRSTELENCEINGKMFKNVLDVVIANSPNLLHVSLQTGRKHYLGPFELWGEIAPDPPFHEDLPRLDAPNFYYTLEDILFESVKQKEGLTWSVHRPGNIFGFSPYSMMNLIGALCVYATICKHEGIRCKFPGSKEAWDSYSDCSDADLIAEQHIWAAVDPYAKNEAFNISNGDVFKWKHFWKVLCENFEVEDGGFDGKMSLVEVMKDKGGVWDEIVREKGLLATKLEDVAVWWFVDTALGGECMLDTMNKSKEHGFLGFRNSKSSLISWIDKMKGYKIGHNQSTKAALNQWLSLDDILSPTLTALLPPSGSTYPLLTSDQQSDLSSLLTTFASVFLAPTGLPPSRSQDHSIVLTTNDPICVRPYRYPHVQKLEIEQQVKELLQLGMIRPSKSAYSSLVILVRKKVNTWRMCVDYRALNKATVPDKYPIPVVDELLDELHGACFFTKLDLKSGYNQIRMHPDSIAKTAFRTHDGHYEYLVMPFGLMNAPATFQAVMNDIFRPLLRRHLADLQLVFSTLMQHQFRVNKSKCSFAQASVEYLGHVIDGQGVSMDPKKVEAVLAWPVPKQLKGLHGFLGLTGYYRKFIKNYGSIARPLTDLTKKDAFQWQPAAQLAFDQLKQALVTAPVLALPDFTQPFMVECDASGRGIGVVLMQNHKPLAYFSKALSDGNLAKSAYEREIMALVLAVQHWRPYLLGTRFIVYTDQKSLKYLLHQRITSPAQQNWVAKLLGYNFDIMYKPGRENRGADALSRRADSGDFLQITSSPVWLQGAQLIEEAQQDKDVKYLMQQYQLQPTKYPGYTIQQGVLLYQNRLVISRNSLFIPVLLNEFHTTPSGGHSGFYRTYRRLAANLYWPGMTATIKRFVRECDVCQRCKTSSVAPGGLLQPLSIPDAIWEDLSMDFIVGLPTSKGFNVIFVVVDRLSKYAHFILLKHPYTAKTVAEVFVRDVIRHHGVPKSIVSDRDPLFLSNFWQEIFRSMGTHLSMSSAYHPESDGQTEVINRCLEAYLRCFAIDQPKNWSMWIPCAEFWYNSTFHVSTGTTPFETVYGRKPPTVLQFVPGEIRVESVARELQDRDEALKQLKTHLSNAQSSMKAQADKKRRDLHFEVGDWVYVKLKPYRQLSVANRIHQKLAAKFFGPFQVLERIGLVAYKLHLPPTSKIHPVFHISLLKKAAHAPTDVALPPDLVMGDQETLCPVAILAKRVVQPGGVSTEQWLMQWQGHSPEDATWEDAGWIQGQFPHTSLEDKTLFEGGSSDTNGPLIIVKDKPKILHVYSRRTKEDISTK</sequence>
<keyword evidence="14" id="KW-0560">Oxidoreductase</keyword>
<dbReference type="InterPro" id="IPR036291">
    <property type="entry name" value="NAD(P)-bd_dom_sf"/>
</dbReference>
<dbReference type="Pfam" id="PF00665">
    <property type="entry name" value="rve"/>
    <property type="match status" value="1"/>
</dbReference>
<evidence type="ECO:0000256" key="14">
    <source>
        <dbReference type="ARBA" id="ARBA00023002"/>
    </source>
</evidence>
<dbReference type="InterPro" id="IPR012337">
    <property type="entry name" value="RNaseH-like_sf"/>
</dbReference>
<dbReference type="InterPro" id="IPR043502">
    <property type="entry name" value="DNA/RNA_pol_sf"/>
</dbReference>
<dbReference type="Pfam" id="PF24626">
    <property type="entry name" value="SH3_Tf2-1"/>
    <property type="match status" value="1"/>
</dbReference>
<accession>A0A5N6LNZ4</accession>
<dbReference type="Gene3D" id="3.30.70.270">
    <property type="match status" value="2"/>
</dbReference>
<evidence type="ECO:0000313" key="21">
    <source>
        <dbReference type="Proteomes" id="UP000326396"/>
    </source>
</evidence>
<evidence type="ECO:0000256" key="5">
    <source>
        <dbReference type="ARBA" id="ARBA00022723"/>
    </source>
</evidence>
<keyword evidence="16" id="KW-0233">DNA recombination</keyword>
<dbReference type="GO" id="GO:0016627">
    <property type="term" value="F:oxidoreductase activity, acting on the CH-CH group of donors"/>
    <property type="evidence" value="ECO:0007669"/>
    <property type="project" value="UniProtKB-ARBA"/>
</dbReference>
<name>A0A5N6LNZ4_9ASTR</name>
<keyword evidence="6" id="KW-0064">Aspartyl protease</keyword>
<evidence type="ECO:0008006" key="22">
    <source>
        <dbReference type="Google" id="ProtNLM"/>
    </source>
</evidence>
<keyword evidence="5" id="KW-0479">Metal-binding</keyword>